<evidence type="ECO:0000259" key="1">
    <source>
        <dbReference type="PROSITE" id="PS50086"/>
    </source>
</evidence>
<dbReference type="GeneID" id="5894471"/>
<evidence type="ECO:0008006" key="5">
    <source>
        <dbReference type="Google" id="ProtNLM"/>
    </source>
</evidence>
<dbReference type="FunFam" id="1.10.8.270:FF:000026">
    <property type="entry name" value="TBC (Tre-2/Bub2/Cdc16) domain family"/>
    <property type="match status" value="1"/>
</dbReference>
<dbReference type="InterPro" id="IPR050302">
    <property type="entry name" value="Rab_GAP_TBC_domain"/>
</dbReference>
<dbReference type="SMART" id="SM00164">
    <property type="entry name" value="TBC"/>
    <property type="match status" value="1"/>
</dbReference>
<evidence type="ECO:0000313" key="3">
    <source>
        <dbReference type="EMBL" id="EDQ86059.1"/>
    </source>
</evidence>
<dbReference type="AlphaFoldDB" id="A9V930"/>
<dbReference type="eggNOG" id="KOG2222">
    <property type="taxonomic scope" value="Eukaryota"/>
</dbReference>
<dbReference type="Pfam" id="PF00566">
    <property type="entry name" value="RabGAP-TBC"/>
    <property type="match status" value="1"/>
</dbReference>
<keyword evidence="4" id="KW-1185">Reference proteome</keyword>
<accession>A9V930</accession>
<dbReference type="PANTHER" id="PTHR47219">
    <property type="entry name" value="RAB GTPASE-ACTIVATING PROTEIN 1-LIKE"/>
    <property type="match status" value="1"/>
</dbReference>
<reference evidence="3 4" key="1">
    <citation type="journal article" date="2008" name="Nature">
        <title>The genome of the choanoflagellate Monosiga brevicollis and the origin of metazoans.</title>
        <authorList>
            <consortium name="JGI Sequencing"/>
            <person name="King N."/>
            <person name="Westbrook M.J."/>
            <person name="Young S.L."/>
            <person name="Kuo A."/>
            <person name="Abedin M."/>
            <person name="Chapman J."/>
            <person name="Fairclough S."/>
            <person name="Hellsten U."/>
            <person name="Isogai Y."/>
            <person name="Letunic I."/>
            <person name="Marr M."/>
            <person name="Pincus D."/>
            <person name="Putnam N."/>
            <person name="Rokas A."/>
            <person name="Wright K.J."/>
            <person name="Zuzow R."/>
            <person name="Dirks W."/>
            <person name="Good M."/>
            <person name="Goodstein D."/>
            <person name="Lemons D."/>
            <person name="Li W."/>
            <person name="Lyons J.B."/>
            <person name="Morris A."/>
            <person name="Nichols S."/>
            <person name="Richter D.J."/>
            <person name="Salamov A."/>
            <person name="Bork P."/>
            <person name="Lim W.A."/>
            <person name="Manning G."/>
            <person name="Miller W.T."/>
            <person name="McGinnis W."/>
            <person name="Shapiro H."/>
            <person name="Tjian R."/>
            <person name="Grigoriev I.V."/>
            <person name="Rokhsar D."/>
        </authorList>
    </citation>
    <scope>NUCLEOTIDE SEQUENCE [LARGE SCALE GENOMIC DNA]</scope>
    <source>
        <strain evidence="4">MX1 / ATCC 50154</strain>
    </source>
</reference>
<dbReference type="Gene3D" id="1.10.472.80">
    <property type="entry name" value="Ypt/Rab-GAP domain of gyp1p, domain 3"/>
    <property type="match status" value="1"/>
</dbReference>
<name>A9V930_MONBE</name>
<dbReference type="PROSITE" id="PS50086">
    <property type="entry name" value="TBC_RABGAP"/>
    <property type="match status" value="1"/>
</dbReference>
<dbReference type="InParanoid" id="A9V930"/>
<sequence>MPLLTCTTAHLLSLHNQQAKSQRKNTLPSGAPQMMRHGSTHYNAKAREDVFIVQIGPDDRIADPEWNAWLSPLWFLPKMDNVWQALLGGCPHDLRRQVWLRATRAPLLRQECPLRYDELVACGGFELETTESLVQMRKDLLRTFPDNILFQSLESEAVARLRRILTATAWYRPDIGYCQGLGMLVGWATLIMEEEEAFWFIQALLREHVSDDYYGSTLLGAMADQQVLRELVRLHLPRVHDILEEYSIELSLITLNWFITIFAGVAPTHFTLRIWDCYVFDGRLSLFKAEDTAAVLNAISEAPNMAHSPDEIIKLSYAFQFIEEDLQQLVDDARQQLRVHFDDYKRRLLARRAEQDTPATKRASAWNWFSRSAQRDDRLIKSADAILHKLGETMQELLVEGRKPTRADLNEAADRLADCLEVLLLHGLQFTALPLTPSLTKSEQDVWLVCEAVSELLRLDELELEGEPGLCETTEVRNAETALCSLVQTLNQQAENEPQPRV</sequence>
<dbReference type="Gene3D" id="1.10.8.270">
    <property type="entry name" value="putative rabgap domain of human tbc1 domain family member 14 like domains"/>
    <property type="match status" value="1"/>
</dbReference>
<evidence type="ECO:0000259" key="2">
    <source>
        <dbReference type="PROSITE" id="PS50826"/>
    </source>
</evidence>
<dbReference type="PANTHER" id="PTHR47219:SF13">
    <property type="entry name" value="RUN AND TBC1 DOMAIN-CONTAINING PROTEIN 3"/>
    <property type="match status" value="1"/>
</dbReference>
<dbReference type="SUPFAM" id="SSF47923">
    <property type="entry name" value="Ypt/Rab-GAP domain of gyp1p"/>
    <property type="match status" value="2"/>
</dbReference>
<organism evidence="3 4">
    <name type="scientific">Monosiga brevicollis</name>
    <name type="common">Choanoflagellate</name>
    <dbReference type="NCBI Taxonomy" id="81824"/>
    <lineage>
        <taxon>Eukaryota</taxon>
        <taxon>Choanoflagellata</taxon>
        <taxon>Craspedida</taxon>
        <taxon>Salpingoecidae</taxon>
        <taxon>Monosiga</taxon>
    </lineage>
</organism>
<dbReference type="RefSeq" id="XP_001749253.1">
    <property type="nucleotide sequence ID" value="XM_001749201.1"/>
</dbReference>
<protein>
    <recommendedName>
        <fullName evidence="5">Rab-GAP TBC domain-containing protein</fullName>
    </recommendedName>
</protein>
<dbReference type="InterPro" id="IPR004012">
    <property type="entry name" value="Run_dom"/>
</dbReference>
<dbReference type="EMBL" id="CH991569">
    <property type="protein sequence ID" value="EDQ86059.1"/>
    <property type="molecule type" value="Genomic_DNA"/>
</dbReference>
<evidence type="ECO:0000313" key="4">
    <source>
        <dbReference type="Proteomes" id="UP000001357"/>
    </source>
</evidence>
<dbReference type="InterPro" id="IPR000195">
    <property type="entry name" value="Rab-GAP-TBC_dom"/>
</dbReference>
<gene>
    <name evidence="3" type="ORF">MONBRDRAFT_28750</name>
</gene>
<proteinExistence type="predicted"/>
<dbReference type="InterPro" id="IPR035969">
    <property type="entry name" value="Rab-GAP_TBC_sf"/>
</dbReference>
<dbReference type="Proteomes" id="UP000001357">
    <property type="component" value="Unassembled WGS sequence"/>
</dbReference>
<feature type="domain" description="RUN" evidence="2">
    <location>
        <begin position="407"/>
        <end position="502"/>
    </location>
</feature>
<feature type="domain" description="Rab-GAP TBC" evidence="1">
    <location>
        <begin position="89"/>
        <end position="282"/>
    </location>
</feature>
<dbReference type="PROSITE" id="PS50826">
    <property type="entry name" value="RUN"/>
    <property type="match status" value="1"/>
</dbReference>
<dbReference type="KEGG" id="mbr:MONBRDRAFT_28750"/>
<dbReference type="GO" id="GO:0005096">
    <property type="term" value="F:GTPase activator activity"/>
    <property type="evidence" value="ECO:0000318"/>
    <property type="project" value="GO_Central"/>
</dbReference>